<feature type="region of interest" description="Disordered" evidence="1">
    <location>
        <begin position="24"/>
        <end position="50"/>
    </location>
</feature>
<protein>
    <submittedName>
        <fullName evidence="3">Uncharacterized protein</fullName>
    </submittedName>
</protein>
<feature type="transmembrane region" description="Helical" evidence="2">
    <location>
        <begin position="54"/>
        <end position="75"/>
    </location>
</feature>
<sequence length="92" mass="9464">MAIIAAILWIAGCTVAAPAYGLTSSTPSPTVSSPATHTYDDGHTDQSSTGSNPAFWILSVAVIGLIAIAVIMLRAGRPPRTHLSRGEPPPGR</sequence>
<keyword evidence="2" id="KW-1133">Transmembrane helix</keyword>
<feature type="compositionally biased region" description="Low complexity" evidence="1">
    <location>
        <begin position="24"/>
        <end position="37"/>
    </location>
</feature>
<gene>
    <name evidence="3" type="ORF">KL859_29585</name>
</gene>
<evidence type="ECO:0000256" key="2">
    <source>
        <dbReference type="SAM" id="Phobius"/>
    </source>
</evidence>
<keyword evidence="2" id="KW-0472">Membrane</keyword>
<dbReference type="EMBL" id="JAHBOM010000033">
    <property type="protein sequence ID" value="MBU8827013.1"/>
    <property type="molecule type" value="Genomic_DNA"/>
</dbReference>
<reference evidence="3 4" key="1">
    <citation type="submission" date="2021-05" db="EMBL/GenBank/DDBJ databases">
        <title>Draft Genome Sequences of Clinical Respiratory Isolates of Mycobacterium goodii Recovered in Ireland.</title>
        <authorList>
            <person name="Flanagan P.R."/>
            <person name="Mok S."/>
            <person name="Roycroft E."/>
            <person name="Rogers T.R."/>
            <person name="Fitzgibbon M."/>
        </authorList>
    </citation>
    <scope>NUCLEOTIDE SEQUENCE [LARGE SCALE GENOMIC DNA]</scope>
    <source>
        <strain evidence="3 4">14IE55</strain>
    </source>
</reference>
<evidence type="ECO:0000313" key="3">
    <source>
        <dbReference type="EMBL" id="MBU8827013.1"/>
    </source>
</evidence>
<keyword evidence="4" id="KW-1185">Reference proteome</keyword>
<comment type="caution">
    <text evidence="3">The sequence shown here is derived from an EMBL/GenBank/DDBJ whole genome shotgun (WGS) entry which is preliminary data.</text>
</comment>
<proteinExistence type="predicted"/>
<name>A0ABS6HXT1_MYCGD</name>
<evidence type="ECO:0000313" key="4">
    <source>
        <dbReference type="Proteomes" id="UP000696413"/>
    </source>
</evidence>
<organism evidence="3 4">
    <name type="scientific">Mycolicibacterium goodii</name>
    <name type="common">Mycobacterium goodii</name>
    <dbReference type="NCBI Taxonomy" id="134601"/>
    <lineage>
        <taxon>Bacteria</taxon>
        <taxon>Bacillati</taxon>
        <taxon>Actinomycetota</taxon>
        <taxon>Actinomycetes</taxon>
        <taxon>Mycobacteriales</taxon>
        <taxon>Mycobacteriaceae</taxon>
        <taxon>Mycolicibacterium</taxon>
    </lineage>
</organism>
<evidence type="ECO:0000256" key="1">
    <source>
        <dbReference type="SAM" id="MobiDB-lite"/>
    </source>
</evidence>
<accession>A0ABS6HXT1</accession>
<keyword evidence="2" id="KW-0812">Transmembrane</keyword>
<dbReference type="RefSeq" id="WP_139308255.1">
    <property type="nucleotide sequence ID" value="NZ_JAHBOL010000037.1"/>
</dbReference>
<dbReference type="Proteomes" id="UP000696413">
    <property type="component" value="Unassembled WGS sequence"/>
</dbReference>